<dbReference type="EMBL" id="PXWF02000249">
    <property type="protein sequence ID" value="PWF45987.1"/>
    <property type="molecule type" value="Genomic_DNA"/>
</dbReference>
<name>A0A2U2HI18_9BURK</name>
<protein>
    <submittedName>
        <fullName evidence="2">DUF1631 domain-containing protein</fullName>
    </submittedName>
</protein>
<proteinExistence type="predicted"/>
<keyword evidence="3" id="KW-1185">Reference proteome</keyword>
<reference evidence="2 3" key="1">
    <citation type="submission" date="2018-04" db="EMBL/GenBank/DDBJ databases">
        <title>Massilia violaceinigra sp. nov., a novel purple-pigmented bacterium isolated from Tianshan glacier, Xinjiang, China.</title>
        <authorList>
            <person name="Wang H."/>
        </authorList>
    </citation>
    <scope>NUCLEOTIDE SEQUENCE [LARGE SCALE GENOMIC DNA]</scope>
    <source>
        <strain evidence="2 3">B448-2</strain>
    </source>
</reference>
<feature type="non-terminal residue" evidence="2">
    <location>
        <position position="1"/>
    </location>
</feature>
<evidence type="ECO:0000313" key="2">
    <source>
        <dbReference type="EMBL" id="PWF45987.1"/>
    </source>
</evidence>
<dbReference type="Proteomes" id="UP000241421">
    <property type="component" value="Unassembled WGS sequence"/>
</dbReference>
<dbReference type="OrthoDB" id="6188167at2"/>
<gene>
    <name evidence="2" type="ORF">C7C56_017215</name>
</gene>
<dbReference type="Pfam" id="PF07793">
    <property type="entry name" value="DUF1631"/>
    <property type="match status" value="1"/>
</dbReference>
<dbReference type="InterPro" id="IPR012434">
    <property type="entry name" value="DUF1631"/>
</dbReference>
<organism evidence="2 3">
    <name type="scientific">Massilia glaciei</name>
    <dbReference type="NCBI Taxonomy" id="1524097"/>
    <lineage>
        <taxon>Bacteria</taxon>
        <taxon>Pseudomonadati</taxon>
        <taxon>Pseudomonadota</taxon>
        <taxon>Betaproteobacteria</taxon>
        <taxon>Burkholderiales</taxon>
        <taxon>Oxalobacteraceae</taxon>
        <taxon>Telluria group</taxon>
        <taxon>Massilia</taxon>
    </lineage>
</organism>
<dbReference type="AlphaFoldDB" id="A0A2U2HI18"/>
<evidence type="ECO:0000313" key="3">
    <source>
        <dbReference type="Proteomes" id="UP000241421"/>
    </source>
</evidence>
<sequence>YADQIATLNLRLASLLGREVLRNNQNPFRPELFLSALHQAWCEFDPDTESHALIPTMLSPEVLFDFAPMYEELNGALKRKGVLPGSLDALNIKKTESKAAAKAARVKEKAALTKQLRQFLAGEADEADKGDGFDLSVPLIPDLPSMPQGNGGWRPSGAVNAMQASAPGRHDGGAHVRDALPARGRYDGGAHVQEASPVQGRHDGSAPMFNGLPGQGQHPGAMRDGEPAAGHSNGGAPMRGGHPAAGHFDGGHDQSVAHAPLLSMLGDIQQRSVMQAAPGQGGAAPREQAFPTSLRQRIPQGSMSRGEEGTIDLLSKIFDTVYQDQSIPREIRDLIQYLQIPVLKAALVDKDFFFEEEHPARRMIDLLSRMGMEQRKGADDPLLHAMRRGVDKVGRDFDSSLSVFADAVAELEASIKQEETVAQDAIAEPIAAALKQERVVAATRSARSAVAVRVSSGEVVTVLETFLENKWTSVLTVAYSVEEAKPGAVSNATKTMDELIWSVKPKLTHASRNELIKKLPGLLASLNKWLDVIKWQDAERLQFFAELAECHASIVRAPVDLSPERQLEIAVEVAQQDAMRRIEKENAVEQAPELVLDDAVLEVDAFERNMLVDFAQADASVRRVKLAWISPLRTLFIFSTMEKQEAFSISVEKLLEACRAKRVSVVGTDGVVTRALAQAMDAANDGGGAEVAERRLSA</sequence>
<evidence type="ECO:0000256" key="1">
    <source>
        <dbReference type="SAM" id="MobiDB-lite"/>
    </source>
</evidence>
<comment type="caution">
    <text evidence="2">The sequence shown here is derived from an EMBL/GenBank/DDBJ whole genome shotgun (WGS) entry which is preliminary data.</text>
</comment>
<feature type="region of interest" description="Disordered" evidence="1">
    <location>
        <begin position="195"/>
        <end position="255"/>
    </location>
</feature>
<feature type="region of interest" description="Disordered" evidence="1">
    <location>
        <begin position="274"/>
        <end position="293"/>
    </location>
</feature>
<accession>A0A2U2HI18</accession>
<dbReference type="RefSeq" id="WP_106758602.1">
    <property type="nucleotide sequence ID" value="NZ_PXWF02000249.1"/>
</dbReference>